<dbReference type="InterPro" id="IPR016024">
    <property type="entry name" value="ARM-type_fold"/>
</dbReference>
<accession>A0AAU9VQH7</accession>
<feature type="domain" description="DUF3730" evidence="2">
    <location>
        <begin position="562"/>
        <end position="790"/>
    </location>
</feature>
<name>A0AAU9VQH7_9CNID</name>
<dbReference type="PANTHER" id="PTHR16212:SF4">
    <property type="entry name" value="FOCADHESIN"/>
    <property type="match status" value="1"/>
</dbReference>
<dbReference type="EMBL" id="CALNXJ010000002">
    <property type="protein sequence ID" value="CAH3033495.1"/>
    <property type="molecule type" value="Genomic_DNA"/>
</dbReference>
<evidence type="ECO:0000313" key="3">
    <source>
        <dbReference type="EMBL" id="CAH3033495.1"/>
    </source>
</evidence>
<dbReference type="InterPro" id="IPR022542">
    <property type="entry name" value="FOCAD/RST1_DUF3730"/>
</dbReference>
<dbReference type="SUPFAM" id="SSF48371">
    <property type="entry name" value="ARM repeat"/>
    <property type="match status" value="2"/>
</dbReference>
<keyword evidence="4" id="KW-1185">Reference proteome</keyword>
<organism evidence="3 4">
    <name type="scientific">Pocillopora meandrina</name>
    <dbReference type="NCBI Taxonomy" id="46732"/>
    <lineage>
        <taxon>Eukaryota</taxon>
        <taxon>Metazoa</taxon>
        <taxon>Cnidaria</taxon>
        <taxon>Anthozoa</taxon>
        <taxon>Hexacorallia</taxon>
        <taxon>Scleractinia</taxon>
        <taxon>Astrocoeniina</taxon>
        <taxon>Pocilloporidae</taxon>
        <taxon>Pocillopora</taxon>
    </lineage>
</organism>
<evidence type="ECO:0000259" key="1">
    <source>
        <dbReference type="Pfam" id="PF11229"/>
    </source>
</evidence>
<sequence>MADEQRKRLSFRNPSHQSQVLWKLYDCILISKPPGSVINANSVEIPELKLLWELTGDSSEVLSRLCCNCLVQLVVDDHAEFEYIIRGLLSVAPSARNLSGISKALSCLLTFQVYKCTTAGMEYICPFSLRASPHPFITLVISCPESATILIQEVSVLLVNSIKRYLNCDPRFILRMLETFFKFVLLDPNVTVNWFTRQQLLTTLLQTASALLQCTENCSSPFCSSIYSYLYTFSMHSFMTSSWCKFYLFPKKVLRHEEVTERKVLVGDIIDLLTSLVPCYQIDDKSLSHTTFLVHSLTHWLLEHRNSFPGGTSHLELMVNHLFSLCCESLSFGSDMTSSILLLQTIQHHCPQAFLQLYILPTLSKLLLDSLGDCYIHILQLCLSTVQTQLKHFKPDYLFLPVSHLFLVQPILQIITSPPRQTFSIRMQGGTVHSLHCKALEILGFVEHNVIPLIEENQTKVRSAYMYTIGNTQHYASALSLCIRQMTACAEEMIILIRNTKSTKHWLSNLQKSVASHRRLLSHVPLMLSALLVTSQGSLAMEVLEVIPILAKADPSQAVTFLPLILYKLSKEVDPEVKQYALYTIPQLATHKFCIGPVLRTIQTIGKCPLLKPVSLRLICKLWQSNNRVFPHLQKALSSVVDSNLGAELDLEIKIAQAACLLDICKLRPSQHGEDLLGLLSKLLDENTKPGETKNTPSALVVSLALQALEQLCKAEVVDLCTAWKVLSVKLGMDRRPQVLCSICQLFRIVSDLVSNSSAYLDFKNEVLTFLWSLTQHEESPVAHAAFTTLSIFHPSDFKLIHLPPKIYLPLKEELLASKKKLDGNVDEEYDEAAVQQSIDNSMPPGTAYVELLQMVKQDELQGYQKLLTNMIKVEAESMPRGLGHTSSSRERNLRSIPKFLTSQYEKSKSPGLNQGLAAGMLFSFEPPFEQHEGKRARKYMVDCARTYRQMLDSLLHEVPVQPTEWHRTLLLPQAWFSFMNRAYKACVEGRKAELEMQHSHGHIQDTEELKTRQSNCWLWVRDQITEQLRTVSRGNPSVQGNSVLALVGLARAVSMIVRQQTSSETTEQYQRNNKWLSEVADTVMVVLDGNYKPKGPTLFWCQQVSSPTSTASSLLARSCAALSLSLLVPCLVVLDTDRIHDITVLLKQRIPGQSKSGSSASLQMSCSVGLGLLLSKLHEEHFSDAYGKEGYPLMSTALDVLEETAFSYDLDNTEGACLGFGLVVSSLCKEGLADSRDHVTNLYHKLVDRLNEQCKDPGQKLQCLSFSVACVCVYAFHTGLLSADQALQCIDNIQTLSSKHPEVCGISLSLGLLLHGLISCGHGGAIELARQAGNDWRSVLENKDVFERRQLSAVNGIVALLGSEQGLFTMDSSTSDVVFSKNGGSVIKYLQKLVSSPEDLGLSFNTAWLLGHLYNAVTSSSISNTSVPLNYSYLSEGSILRLLFDFLGQAGKIGPHLNFGEGRVPAVLESLVSVSHVALPPVNWFSVLGPIMTANFGEDTRKLCIRLAVNQAQSSSTLSSFLSSLLSSVLFMGLGDLCKRELLKNLSRLVYVISSSKMKEFYEEGLTELWRKSTDCTLRSTILEAYLSVLCLKEPPASVVGWTITALERMFNALGAEKSESECLRLFSRCFALIPIENVERILPNIQVTNTKDFILRCYAVQDGIAPVKWLAPCIDFILNTDLIGKRNKELFCSVVPLIIDSCTKMKYDERQHWFVELIGQFQNAVQLSSETSSHQTLMNSLTLLSLVSAAWCDLPILQGLELPVSTCPPVDVECCYSIERFPWLLPLTLSNLLRKEPWRQIAEKVIDWLLSLRGDPRLKTANVHYMLIQDTLISLRETDAYRKPAVWTKLVAKLHRK</sequence>
<dbReference type="GO" id="GO:0060147">
    <property type="term" value="P:regulation of post-transcriptional gene silencing"/>
    <property type="evidence" value="ECO:0007669"/>
    <property type="project" value="InterPro"/>
</dbReference>
<proteinExistence type="predicted"/>
<reference evidence="3 4" key="1">
    <citation type="submission" date="2022-05" db="EMBL/GenBank/DDBJ databases">
        <authorList>
            <consortium name="Genoscope - CEA"/>
            <person name="William W."/>
        </authorList>
    </citation>
    <scope>NUCLEOTIDE SEQUENCE [LARGE SCALE GENOMIC DNA]</scope>
</reference>
<protein>
    <recommendedName>
        <fullName evidence="5">Focadhesin</fullName>
    </recommendedName>
</protein>
<evidence type="ECO:0000313" key="4">
    <source>
        <dbReference type="Proteomes" id="UP001159428"/>
    </source>
</evidence>
<dbReference type="Pfam" id="PF11229">
    <property type="entry name" value="Focadhesin"/>
    <property type="match status" value="1"/>
</dbReference>
<gene>
    <name evidence="3" type="ORF">PMEA_00010089</name>
</gene>
<dbReference type="InterPro" id="IPR045163">
    <property type="entry name" value="Focadhesin/RST1"/>
</dbReference>
<comment type="caution">
    <text evidence="3">The sequence shown here is derived from an EMBL/GenBank/DDBJ whole genome shotgun (WGS) entry which is preliminary data.</text>
</comment>
<feature type="domain" description="Focadhesin C-terminal" evidence="1">
    <location>
        <begin position="1292"/>
        <end position="1852"/>
    </location>
</feature>
<dbReference type="Proteomes" id="UP001159428">
    <property type="component" value="Unassembled WGS sequence"/>
</dbReference>
<dbReference type="PANTHER" id="PTHR16212">
    <property type="entry name" value="FOCADHESIN FAMILY MEMBER"/>
    <property type="match status" value="1"/>
</dbReference>
<evidence type="ECO:0000259" key="2">
    <source>
        <dbReference type="Pfam" id="PF12530"/>
    </source>
</evidence>
<evidence type="ECO:0008006" key="5">
    <source>
        <dbReference type="Google" id="ProtNLM"/>
    </source>
</evidence>
<dbReference type="InterPro" id="IPR021392">
    <property type="entry name" value="Focadhesin_C"/>
</dbReference>
<dbReference type="Pfam" id="PF12530">
    <property type="entry name" value="DUF3730"/>
    <property type="match status" value="1"/>
</dbReference>